<dbReference type="AlphaFoldDB" id="A0AAJ1AKP7"/>
<evidence type="ECO:0000313" key="1">
    <source>
        <dbReference type="EMBL" id="MBZ0160251.1"/>
    </source>
</evidence>
<proteinExistence type="predicted"/>
<accession>A0AAJ1AKP7</accession>
<dbReference type="Proteomes" id="UP001197609">
    <property type="component" value="Unassembled WGS sequence"/>
</dbReference>
<sequence length="65" mass="6805">MTAQRKALADLSAVVPPLPGEAVHLAFGNMGVTSARFAPRFEYKVAVGSSGFVMDEDDPSKGTAH</sequence>
<dbReference type="EMBL" id="JAIOIU010000107">
    <property type="protein sequence ID" value="MBZ0160251.1"/>
    <property type="molecule type" value="Genomic_DNA"/>
</dbReference>
<organism evidence="1 2">
    <name type="scientific">Candidatus Methylomirabilis tolerans</name>
    <dbReference type="NCBI Taxonomy" id="3123416"/>
    <lineage>
        <taxon>Bacteria</taxon>
        <taxon>Candidatus Methylomirabilota</taxon>
        <taxon>Candidatus Methylomirabilia</taxon>
        <taxon>Candidatus Methylomirabilales</taxon>
        <taxon>Candidatus Methylomirabilaceae</taxon>
        <taxon>Candidatus Methylomirabilis</taxon>
    </lineage>
</organism>
<protein>
    <submittedName>
        <fullName evidence="1">Uncharacterized protein</fullName>
    </submittedName>
</protein>
<gene>
    <name evidence="1" type="ORF">K8G79_08965</name>
</gene>
<evidence type="ECO:0000313" key="2">
    <source>
        <dbReference type="Proteomes" id="UP001197609"/>
    </source>
</evidence>
<comment type="caution">
    <text evidence="1">The sequence shown here is derived from an EMBL/GenBank/DDBJ whole genome shotgun (WGS) entry which is preliminary data.</text>
</comment>
<reference evidence="1 2" key="1">
    <citation type="journal article" date="2021" name="bioRxiv">
        <title>Unraveling nitrogen, sulfur and carbon metabolic pathways and microbial community transcriptional responses to substrate deprivation and toxicity stresses in a bioreactor mimicking anoxic brackish coastal sediment conditions.</title>
        <authorList>
            <person name="Martins P.D."/>
            <person name="Echeveste M.J."/>
            <person name="Arshad A."/>
            <person name="Kurth J."/>
            <person name="Ouboter H."/>
            <person name="Jetten M.S.M."/>
            <person name="Welte C.U."/>
        </authorList>
    </citation>
    <scope>NUCLEOTIDE SEQUENCE [LARGE SCALE GENOMIC DNA]</scope>
    <source>
        <strain evidence="1">MAG_38</strain>
    </source>
</reference>
<name>A0AAJ1AKP7_9BACT</name>